<feature type="non-terminal residue" evidence="1">
    <location>
        <position position="219"/>
    </location>
</feature>
<reference evidence="1" key="1">
    <citation type="submission" date="2022-07" db="EMBL/GenBank/DDBJ databases">
        <title>Phylogenomic reconstructions and comparative analyses of Kickxellomycotina fungi.</title>
        <authorList>
            <person name="Reynolds N.K."/>
            <person name="Stajich J.E."/>
            <person name="Barry K."/>
            <person name="Grigoriev I.V."/>
            <person name="Crous P."/>
            <person name="Smith M.E."/>
        </authorList>
    </citation>
    <scope>NUCLEOTIDE SEQUENCE</scope>
    <source>
        <strain evidence="1">CBS 190363</strain>
    </source>
</reference>
<gene>
    <name evidence="1" type="ORF">IWW38_006461</name>
</gene>
<proteinExistence type="predicted"/>
<sequence>MEKSPGLGVDLVIGSVANFMWTSQMVYSRPASPFYDIRGMFSPISPGLLSAEIETAAALPPSSSVDDKAKQLSLSGKEPVFNAVVGGKVRSSAQASSKDSGSTVPVTTAERGSGQSSLSDGRTHHATAAVSRAVDTVQSPAACGRILLLLTALRYGRSLGNTPIYMWLTDSLDYAPMSVLQGYFDSLFSEHPPVFDKSLPVEPDWKQKVLAFVSLWTKD</sequence>
<comment type="caution">
    <text evidence="1">The sequence shown here is derived from an EMBL/GenBank/DDBJ whole genome shotgun (WGS) entry which is preliminary data.</text>
</comment>
<protein>
    <submittedName>
        <fullName evidence="1">Uncharacterized protein</fullName>
    </submittedName>
</protein>
<dbReference type="EMBL" id="JANBVB010003692">
    <property type="protein sequence ID" value="KAJ2877886.1"/>
    <property type="molecule type" value="Genomic_DNA"/>
</dbReference>
<name>A0ACC1LSM1_9FUNG</name>
<evidence type="ECO:0000313" key="2">
    <source>
        <dbReference type="Proteomes" id="UP001139981"/>
    </source>
</evidence>
<accession>A0ACC1LSM1</accession>
<keyword evidence="2" id="KW-1185">Reference proteome</keyword>
<evidence type="ECO:0000313" key="1">
    <source>
        <dbReference type="EMBL" id="KAJ2877886.1"/>
    </source>
</evidence>
<dbReference type="Proteomes" id="UP001139981">
    <property type="component" value="Unassembled WGS sequence"/>
</dbReference>
<organism evidence="1 2">
    <name type="scientific">Coemansia aciculifera</name>
    <dbReference type="NCBI Taxonomy" id="417176"/>
    <lineage>
        <taxon>Eukaryota</taxon>
        <taxon>Fungi</taxon>
        <taxon>Fungi incertae sedis</taxon>
        <taxon>Zoopagomycota</taxon>
        <taxon>Kickxellomycotina</taxon>
        <taxon>Kickxellomycetes</taxon>
        <taxon>Kickxellales</taxon>
        <taxon>Kickxellaceae</taxon>
        <taxon>Coemansia</taxon>
    </lineage>
</organism>